<evidence type="ECO:0000256" key="2">
    <source>
        <dbReference type="ARBA" id="ARBA00022448"/>
    </source>
</evidence>
<gene>
    <name evidence="13" type="ORF">SAMN05421540_10357</name>
</gene>
<dbReference type="PRINTS" id="PR00169">
    <property type="entry name" value="KCHANNEL"/>
</dbReference>
<evidence type="ECO:0000256" key="7">
    <source>
        <dbReference type="ARBA" id="ARBA00023170"/>
    </source>
</evidence>
<evidence type="ECO:0000256" key="6">
    <source>
        <dbReference type="ARBA" id="ARBA00023136"/>
    </source>
</evidence>
<evidence type="ECO:0000256" key="8">
    <source>
        <dbReference type="ARBA" id="ARBA00023180"/>
    </source>
</evidence>
<feature type="signal peptide" evidence="11">
    <location>
        <begin position="1"/>
        <end position="18"/>
    </location>
</feature>
<keyword evidence="7" id="KW-0675">Receptor</keyword>
<dbReference type="GO" id="GO:0015276">
    <property type="term" value="F:ligand-gated monoatomic ion channel activity"/>
    <property type="evidence" value="ECO:0007669"/>
    <property type="project" value="InterPro"/>
</dbReference>
<evidence type="ECO:0000256" key="10">
    <source>
        <dbReference type="SAM" id="Phobius"/>
    </source>
</evidence>
<keyword evidence="9" id="KW-0407">Ion channel</keyword>
<dbReference type="Proteomes" id="UP000198820">
    <property type="component" value="Unassembled WGS sequence"/>
</dbReference>
<keyword evidence="14" id="KW-1185">Reference proteome</keyword>
<evidence type="ECO:0000259" key="12">
    <source>
        <dbReference type="SMART" id="SM00062"/>
    </source>
</evidence>
<keyword evidence="3 10" id="KW-0812">Transmembrane</keyword>
<keyword evidence="6 10" id="KW-0472">Membrane</keyword>
<dbReference type="SUPFAM" id="SSF53850">
    <property type="entry name" value="Periplasmic binding protein-like II"/>
    <property type="match status" value="1"/>
</dbReference>
<dbReference type="Gene3D" id="3.40.190.10">
    <property type="entry name" value="Periplasmic binding protein-like II"/>
    <property type="match status" value="2"/>
</dbReference>
<keyword evidence="4 10" id="KW-1133">Transmembrane helix</keyword>
<dbReference type="Gene3D" id="1.10.287.70">
    <property type="match status" value="1"/>
</dbReference>
<evidence type="ECO:0000313" key="14">
    <source>
        <dbReference type="Proteomes" id="UP000198820"/>
    </source>
</evidence>
<dbReference type="RefSeq" id="WP_093240289.1">
    <property type="nucleotide sequence ID" value="NZ_FNQF01000003.1"/>
</dbReference>
<dbReference type="Pfam" id="PF00060">
    <property type="entry name" value="Lig_chan"/>
    <property type="match status" value="1"/>
</dbReference>
<dbReference type="STRING" id="908615.SAMN05421540_10357"/>
<keyword evidence="2" id="KW-0813">Transport</keyword>
<comment type="subcellular location">
    <subcellularLocation>
        <location evidence="1">Membrane</location>
        <topology evidence="1">Multi-pass membrane protein</topology>
    </subcellularLocation>
</comment>
<organism evidence="13 14">
    <name type="scientific">Psychroflexus halocasei</name>
    <dbReference type="NCBI Taxonomy" id="908615"/>
    <lineage>
        <taxon>Bacteria</taxon>
        <taxon>Pseudomonadati</taxon>
        <taxon>Bacteroidota</taxon>
        <taxon>Flavobacteriia</taxon>
        <taxon>Flavobacteriales</taxon>
        <taxon>Flavobacteriaceae</taxon>
        <taxon>Psychroflexus</taxon>
    </lineage>
</organism>
<dbReference type="SMART" id="SM00062">
    <property type="entry name" value="PBPb"/>
    <property type="match status" value="1"/>
</dbReference>
<feature type="domain" description="Solute-binding protein family 3/N-terminal" evidence="12">
    <location>
        <begin position="30"/>
        <end position="351"/>
    </location>
</feature>
<reference evidence="13 14" key="1">
    <citation type="submission" date="2016-10" db="EMBL/GenBank/DDBJ databases">
        <authorList>
            <person name="de Groot N.N."/>
        </authorList>
    </citation>
    <scope>NUCLEOTIDE SEQUENCE [LARGE SCALE GENOMIC DNA]</scope>
    <source>
        <strain evidence="13 14">DSM 23581</strain>
    </source>
</reference>
<keyword evidence="11" id="KW-0732">Signal</keyword>
<proteinExistence type="predicted"/>
<evidence type="ECO:0000256" key="11">
    <source>
        <dbReference type="SAM" id="SignalP"/>
    </source>
</evidence>
<feature type="chain" id="PRO_5011444972" evidence="11">
    <location>
        <begin position="19"/>
        <end position="352"/>
    </location>
</feature>
<evidence type="ECO:0000256" key="4">
    <source>
        <dbReference type="ARBA" id="ARBA00022989"/>
    </source>
</evidence>
<accession>A0A1H3Y7G7</accession>
<feature type="transmembrane region" description="Helical" evidence="10">
    <location>
        <begin position="202"/>
        <end position="226"/>
    </location>
</feature>
<dbReference type="InterPro" id="IPR001638">
    <property type="entry name" value="Solute-binding_3/MltF_N"/>
</dbReference>
<feature type="transmembrane region" description="Helical" evidence="10">
    <location>
        <begin position="138"/>
        <end position="159"/>
    </location>
</feature>
<dbReference type="PANTHER" id="PTHR18966">
    <property type="entry name" value="IONOTROPIC GLUTAMATE RECEPTOR"/>
    <property type="match status" value="1"/>
</dbReference>
<dbReference type="SUPFAM" id="SSF81324">
    <property type="entry name" value="Voltage-gated potassium channels"/>
    <property type="match status" value="1"/>
</dbReference>
<evidence type="ECO:0000256" key="5">
    <source>
        <dbReference type="ARBA" id="ARBA00023065"/>
    </source>
</evidence>
<evidence type="ECO:0000256" key="3">
    <source>
        <dbReference type="ARBA" id="ARBA00022692"/>
    </source>
</evidence>
<dbReference type="InterPro" id="IPR001320">
    <property type="entry name" value="Iontro_rcpt_C"/>
</dbReference>
<evidence type="ECO:0000313" key="13">
    <source>
        <dbReference type="EMBL" id="SEA07545.1"/>
    </source>
</evidence>
<dbReference type="EMBL" id="FNQF01000003">
    <property type="protein sequence ID" value="SEA07545.1"/>
    <property type="molecule type" value="Genomic_DNA"/>
</dbReference>
<name>A0A1H3Y7G7_9FLAO</name>
<protein>
    <submittedName>
        <fullName evidence="13">Ligand-gated ion channel</fullName>
    </submittedName>
</protein>
<dbReference type="InterPro" id="IPR015683">
    <property type="entry name" value="Ionotropic_Glu_rcpt"/>
</dbReference>
<sequence length="352" mass="40029">MSKIYTLLFILLSYFSFAQTDSLQNAVNQTLTIGVTHTPPFIDETGSELQGLSVKSWELINDELNWEYEYKSYENLGEMLDAVEKGEVDFSINPVTVTDNRMERLDFSQPYFISNTAIAKQSESVVWSVIKNLWSWKFISALLGLLAVIFIFGFLVWIFERRKNTEEFGGKKGLFDGFWWSAVTMTTVGYGDKSPQSLGGRIIGLIWMFMAVIILSSLTAGIASALTVQSINDDISSINDLSRFSVATVENSSSQELLDLYGIKYQIVENGEEGIKKLADEDFQLFIYDKPILQYEVEKQDLSDDLMVLENSLKKDYFSYSFPKGSQLIEKINPELISVLKSMEWNRLTESL</sequence>
<evidence type="ECO:0000256" key="1">
    <source>
        <dbReference type="ARBA" id="ARBA00004141"/>
    </source>
</evidence>
<keyword evidence="5" id="KW-0406">Ion transport</keyword>
<evidence type="ECO:0000256" key="9">
    <source>
        <dbReference type="ARBA" id="ARBA00023303"/>
    </source>
</evidence>
<keyword evidence="8" id="KW-0325">Glycoprotein</keyword>
<dbReference type="AlphaFoldDB" id="A0A1H3Y7G7"/>
<dbReference type="GO" id="GO:0016020">
    <property type="term" value="C:membrane"/>
    <property type="evidence" value="ECO:0007669"/>
    <property type="project" value="UniProtKB-SubCell"/>
</dbReference>
<dbReference type="Pfam" id="PF00497">
    <property type="entry name" value="SBP_bac_3"/>
    <property type="match status" value="1"/>
</dbReference>